<comment type="caution">
    <text evidence="2">The sequence shown here is derived from an EMBL/GenBank/DDBJ whole genome shotgun (WGS) entry which is preliminary data.</text>
</comment>
<sequence>MKHLKLLLAAFGVLALGQTASAQIMYERDFKPVTTKQYTDVEGSAYLYDDWKPGTVKLTNGAVSSDKMQLKYNVVDDVLTFKDNATDKEMAFVQPVYEFSISSLDDFNDKLFVKSYRNGFTGIDGTTVTSFFEVLADGKVRLLKRLTKAILENQAYGSATKTLTFNENVKYYLLTNGKAVPVKNDKKSILAALRDKQAELDVYIKTNKVDFKNDAQLGEFIAYYNTL</sequence>
<evidence type="ECO:0000313" key="3">
    <source>
        <dbReference type="Proteomes" id="UP000286701"/>
    </source>
</evidence>
<evidence type="ECO:0000313" key="2">
    <source>
        <dbReference type="EMBL" id="RWY54121.1"/>
    </source>
</evidence>
<evidence type="ECO:0000256" key="1">
    <source>
        <dbReference type="SAM" id="SignalP"/>
    </source>
</evidence>
<protein>
    <submittedName>
        <fullName evidence="2">Uncharacterized protein</fullName>
    </submittedName>
</protein>
<keyword evidence="3" id="KW-1185">Reference proteome</keyword>
<dbReference type="OrthoDB" id="680837at2"/>
<name>A0A444MR63_9SPHI</name>
<reference evidence="2 3" key="1">
    <citation type="submission" date="2019-01" db="EMBL/GenBank/DDBJ databases">
        <title>Mucilaginibacter antarcticum sp. nov., isolated from antarctic soil.</title>
        <authorList>
            <person name="Yan Y.-Q."/>
            <person name="Du Z.-J."/>
        </authorList>
    </citation>
    <scope>NUCLEOTIDE SEQUENCE [LARGE SCALE GENOMIC DNA]</scope>
    <source>
        <strain evidence="2 3">F01003</strain>
    </source>
</reference>
<proteinExistence type="predicted"/>
<organism evidence="2 3">
    <name type="scientific">Mucilaginibacter gilvus</name>
    <dbReference type="NCBI Taxonomy" id="2305909"/>
    <lineage>
        <taxon>Bacteria</taxon>
        <taxon>Pseudomonadati</taxon>
        <taxon>Bacteroidota</taxon>
        <taxon>Sphingobacteriia</taxon>
        <taxon>Sphingobacteriales</taxon>
        <taxon>Sphingobacteriaceae</taxon>
        <taxon>Mucilaginibacter</taxon>
    </lineage>
</organism>
<dbReference type="RefSeq" id="WP_128533556.1">
    <property type="nucleotide sequence ID" value="NZ_SBIW01000003.1"/>
</dbReference>
<dbReference type="AlphaFoldDB" id="A0A444MR63"/>
<dbReference type="EMBL" id="SBIW01000003">
    <property type="protein sequence ID" value="RWY54121.1"/>
    <property type="molecule type" value="Genomic_DNA"/>
</dbReference>
<feature type="chain" id="PRO_5019363551" evidence="1">
    <location>
        <begin position="23"/>
        <end position="227"/>
    </location>
</feature>
<gene>
    <name evidence="2" type="ORF">EPL05_08750</name>
</gene>
<dbReference type="Proteomes" id="UP000286701">
    <property type="component" value="Unassembled WGS sequence"/>
</dbReference>
<feature type="signal peptide" evidence="1">
    <location>
        <begin position="1"/>
        <end position="22"/>
    </location>
</feature>
<keyword evidence="1" id="KW-0732">Signal</keyword>
<accession>A0A444MR63</accession>